<proteinExistence type="predicted"/>
<evidence type="ECO:0000313" key="4">
    <source>
        <dbReference type="EMBL" id="KKL53655.1"/>
    </source>
</evidence>
<comment type="caution">
    <text evidence="4">The sequence shown here is derived from an EMBL/GenBank/DDBJ whole genome shotgun (WGS) entry which is preliminary data.</text>
</comment>
<gene>
    <name evidence="4" type="ORF">LCGC14_2273290</name>
</gene>
<keyword evidence="2" id="KW-0012">Acyltransferase</keyword>
<dbReference type="Gene3D" id="3.40.630.30">
    <property type="match status" value="1"/>
</dbReference>
<dbReference type="InterPro" id="IPR000182">
    <property type="entry name" value="GNAT_dom"/>
</dbReference>
<evidence type="ECO:0000256" key="2">
    <source>
        <dbReference type="ARBA" id="ARBA00023315"/>
    </source>
</evidence>
<evidence type="ECO:0000259" key="3">
    <source>
        <dbReference type="PROSITE" id="PS51186"/>
    </source>
</evidence>
<feature type="domain" description="N-acetyltransferase" evidence="3">
    <location>
        <begin position="186"/>
        <end position="331"/>
    </location>
</feature>
<dbReference type="SUPFAM" id="SSF55729">
    <property type="entry name" value="Acyl-CoA N-acyltransferases (Nat)"/>
    <property type="match status" value="1"/>
</dbReference>
<organism evidence="4">
    <name type="scientific">marine sediment metagenome</name>
    <dbReference type="NCBI Taxonomy" id="412755"/>
    <lineage>
        <taxon>unclassified sequences</taxon>
        <taxon>metagenomes</taxon>
        <taxon>ecological metagenomes</taxon>
    </lineage>
</organism>
<evidence type="ECO:0000256" key="1">
    <source>
        <dbReference type="ARBA" id="ARBA00022679"/>
    </source>
</evidence>
<dbReference type="EMBL" id="LAZR01031471">
    <property type="protein sequence ID" value="KKL53655.1"/>
    <property type="molecule type" value="Genomic_DNA"/>
</dbReference>
<dbReference type="PROSITE" id="PS51186">
    <property type="entry name" value="GNAT"/>
    <property type="match status" value="1"/>
</dbReference>
<reference evidence="4" key="1">
    <citation type="journal article" date="2015" name="Nature">
        <title>Complex archaea that bridge the gap between prokaryotes and eukaryotes.</title>
        <authorList>
            <person name="Spang A."/>
            <person name="Saw J.H."/>
            <person name="Jorgensen S.L."/>
            <person name="Zaremba-Niedzwiedzka K."/>
            <person name="Martijn J."/>
            <person name="Lind A.E."/>
            <person name="van Eijk R."/>
            <person name="Schleper C."/>
            <person name="Guy L."/>
            <person name="Ettema T.J."/>
        </authorList>
    </citation>
    <scope>NUCLEOTIDE SEQUENCE</scope>
</reference>
<dbReference type="AlphaFoldDB" id="A0A0F9F8V9"/>
<protein>
    <recommendedName>
        <fullName evidence="3">N-acetyltransferase domain-containing protein</fullName>
    </recommendedName>
</protein>
<dbReference type="InterPro" id="IPR016181">
    <property type="entry name" value="Acyl_CoA_acyltransferase"/>
</dbReference>
<dbReference type="Pfam" id="PF00583">
    <property type="entry name" value="Acetyltransf_1"/>
    <property type="match status" value="1"/>
</dbReference>
<dbReference type="PANTHER" id="PTHR43877">
    <property type="entry name" value="AMINOALKYLPHOSPHONATE N-ACETYLTRANSFERASE-RELATED-RELATED"/>
    <property type="match status" value="1"/>
</dbReference>
<dbReference type="InterPro" id="IPR050832">
    <property type="entry name" value="Bact_Acetyltransf"/>
</dbReference>
<dbReference type="CDD" id="cd04301">
    <property type="entry name" value="NAT_SF"/>
    <property type="match status" value="1"/>
</dbReference>
<sequence>MKITTDATREGKCEVNPLTEEHLSEAAELFAAGYRVLRQHVPSLPPRHENADSILPKLQGLAAKTPSVVAIRKGQVVGFMMGQVLSSFRGKRTVYSPEWAHAADPKARRDIYRTMYAHIARRWVDDGCLVHLITAMADQQEVLEAFFWTEFGMMAGDAMRDLSSVVHGPPAHEVRQSGIEDTDAVMNLLSALETHMAAAPIFFCDGDVPDRQRIEQRLTDPKSPSWLAYDGQVPVGYMHIQPGNPTAAFIINDPKTASIKAGVTRPDYHGRGIGTILLDRAIAWARSAGYERCSVDFEPQNIPGSRFWLKHFRPVCYSMIRHIDERIVDAR</sequence>
<accession>A0A0F9F8V9</accession>
<dbReference type="GO" id="GO:0016747">
    <property type="term" value="F:acyltransferase activity, transferring groups other than amino-acyl groups"/>
    <property type="evidence" value="ECO:0007669"/>
    <property type="project" value="InterPro"/>
</dbReference>
<keyword evidence="1" id="KW-0808">Transferase</keyword>
<name>A0A0F9F8V9_9ZZZZ</name>